<dbReference type="InterPro" id="IPR036397">
    <property type="entry name" value="RNaseH_sf"/>
</dbReference>
<proteinExistence type="predicted"/>
<dbReference type="PANTHER" id="PTHR24559">
    <property type="entry name" value="TRANSPOSON TY3-I GAG-POL POLYPROTEIN"/>
    <property type="match status" value="1"/>
</dbReference>
<keyword evidence="1" id="KW-0863">Zinc-finger</keyword>
<reference evidence="4" key="1">
    <citation type="journal article" date="2019" name="Sci. Rep.">
        <title>Draft genome of Tanacetum cinerariifolium, the natural source of mosquito coil.</title>
        <authorList>
            <person name="Yamashiro T."/>
            <person name="Shiraishi A."/>
            <person name="Satake H."/>
            <person name="Nakayama K."/>
        </authorList>
    </citation>
    <scope>NUCLEOTIDE SEQUENCE</scope>
</reference>
<name>A0A699HXH7_TANCI</name>
<dbReference type="PROSITE" id="PS50158">
    <property type="entry name" value="ZF_CCHC"/>
    <property type="match status" value="1"/>
</dbReference>
<dbReference type="Gene3D" id="2.40.70.10">
    <property type="entry name" value="Acid Proteases"/>
    <property type="match status" value="1"/>
</dbReference>
<dbReference type="AlphaFoldDB" id="A0A699HXH7"/>
<evidence type="ECO:0000313" key="4">
    <source>
        <dbReference type="EMBL" id="GEY89802.1"/>
    </source>
</evidence>
<keyword evidence="4" id="KW-0548">Nucleotidyltransferase</keyword>
<protein>
    <submittedName>
        <fullName evidence="4">Reverse transcriptase domain-containing protein</fullName>
    </submittedName>
</protein>
<dbReference type="InterPro" id="IPR043502">
    <property type="entry name" value="DNA/RNA_pol_sf"/>
</dbReference>
<feature type="region of interest" description="Disordered" evidence="2">
    <location>
        <begin position="696"/>
        <end position="732"/>
    </location>
</feature>
<dbReference type="Pfam" id="PF17921">
    <property type="entry name" value="Integrase_H2C2"/>
    <property type="match status" value="1"/>
</dbReference>
<keyword evidence="1" id="KW-0862">Zinc</keyword>
<organism evidence="4">
    <name type="scientific">Tanacetum cinerariifolium</name>
    <name type="common">Dalmatian daisy</name>
    <name type="synonym">Chrysanthemum cinerariifolium</name>
    <dbReference type="NCBI Taxonomy" id="118510"/>
    <lineage>
        <taxon>Eukaryota</taxon>
        <taxon>Viridiplantae</taxon>
        <taxon>Streptophyta</taxon>
        <taxon>Embryophyta</taxon>
        <taxon>Tracheophyta</taxon>
        <taxon>Spermatophyta</taxon>
        <taxon>Magnoliopsida</taxon>
        <taxon>eudicotyledons</taxon>
        <taxon>Gunneridae</taxon>
        <taxon>Pentapetalae</taxon>
        <taxon>asterids</taxon>
        <taxon>campanulids</taxon>
        <taxon>Asterales</taxon>
        <taxon>Asteraceae</taxon>
        <taxon>Asteroideae</taxon>
        <taxon>Anthemideae</taxon>
        <taxon>Anthemidinae</taxon>
        <taxon>Tanacetum</taxon>
    </lineage>
</organism>
<dbReference type="SUPFAM" id="SSF50630">
    <property type="entry name" value="Acid proteases"/>
    <property type="match status" value="1"/>
</dbReference>
<dbReference type="GO" id="GO:0003676">
    <property type="term" value="F:nucleic acid binding"/>
    <property type="evidence" value="ECO:0007669"/>
    <property type="project" value="InterPro"/>
</dbReference>
<dbReference type="Gene3D" id="1.10.340.70">
    <property type="match status" value="1"/>
</dbReference>
<comment type="caution">
    <text evidence="4">The sequence shown here is derived from an EMBL/GenBank/DDBJ whole genome shotgun (WGS) entry which is preliminary data.</text>
</comment>
<evidence type="ECO:0000256" key="1">
    <source>
        <dbReference type="PROSITE-ProRule" id="PRU00047"/>
    </source>
</evidence>
<dbReference type="PANTHER" id="PTHR24559:SF427">
    <property type="entry name" value="RNA-DIRECTED DNA POLYMERASE"/>
    <property type="match status" value="1"/>
</dbReference>
<evidence type="ECO:0000256" key="2">
    <source>
        <dbReference type="SAM" id="MobiDB-lite"/>
    </source>
</evidence>
<dbReference type="InterPro" id="IPR053134">
    <property type="entry name" value="RNA-dir_DNA_polymerase"/>
</dbReference>
<keyword evidence="4" id="KW-0695">RNA-directed DNA polymerase</keyword>
<dbReference type="Pfam" id="PF08284">
    <property type="entry name" value="RVP_2"/>
    <property type="match status" value="1"/>
</dbReference>
<dbReference type="GO" id="GO:0008270">
    <property type="term" value="F:zinc ion binding"/>
    <property type="evidence" value="ECO:0007669"/>
    <property type="project" value="UniProtKB-KW"/>
</dbReference>
<dbReference type="InterPro" id="IPR000477">
    <property type="entry name" value="RT_dom"/>
</dbReference>
<dbReference type="InterPro" id="IPR043128">
    <property type="entry name" value="Rev_trsase/Diguanyl_cyclase"/>
</dbReference>
<dbReference type="InterPro" id="IPR041588">
    <property type="entry name" value="Integrase_H2C2"/>
</dbReference>
<dbReference type="Gene3D" id="3.10.10.10">
    <property type="entry name" value="HIV Type 1 Reverse Transcriptase, subunit A, domain 1"/>
    <property type="match status" value="1"/>
</dbReference>
<keyword evidence="1" id="KW-0479">Metal-binding</keyword>
<dbReference type="GO" id="GO:0003964">
    <property type="term" value="F:RNA-directed DNA polymerase activity"/>
    <property type="evidence" value="ECO:0007669"/>
    <property type="project" value="UniProtKB-KW"/>
</dbReference>
<dbReference type="EMBL" id="BKCJ010220372">
    <property type="protein sequence ID" value="GEY89802.1"/>
    <property type="molecule type" value="Genomic_DNA"/>
</dbReference>
<dbReference type="InterPro" id="IPR001878">
    <property type="entry name" value="Znf_CCHC"/>
</dbReference>
<feature type="domain" description="CCHC-type" evidence="3">
    <location>
        <begin position="2"/>
        <end position="16"/>
    </location>
</feature>
<dbReference type="Gene3D" id="3.30.70.270">
    <property type="match status" value="1"/>
</dbReference>
<keyword evidence="4" id="KW-0808">Transferase</keyword>
<dbReference type="InterPro" id="IPR012337">
    <property type="entry name" value="RNaseH-like_sf"/>
</dbReference>
<dbReference type="Gene3D" id="3.30.420.10">
    <property type="entry name" value="Ribonuclease H-like superfamily/Ribonuclease H"/>
    <property type="match status" value="1"/>
</dbReference>
<dbReference type="Pfam" id="PF00078">
    <property type="entry name" value="RVT_1"/>
    <property type="match status" value="1"/>
</dbReference>
<dbReference type="SUPFAM" id="SSF56672">
    <property type="entry name" value="DNA/RNA polymerases"/>
    <property type="match status" value="1"/>
</dbReference>
<dbReference type="CDD" id="cd00303">
    <property type="entry name" value="retropepsin_like"/>
    <property type="match status" value="1"/>
</dbReference>
<dbReference type="CDD" id="cd01647">
    <property type="entry name" value="RT_LTR"/>
    <property type="match status" value="1"/>
</dbReference>
<gene>
    <name evidence="4" type="ORF">Tci_461776</name>
</gene>
<accession>A0A699HXH7</accession>
<sequence>MFECGRQGHFKKDCPKLKNQNHGNKPVISEDRGKAYTIGGGDTNPGSNIVTGTFLLNNHYAYVLFDLGVDRSFVSTTFSTLHDIILDTLDISYDVELADGRIAEINTMPRGCTIELLGHSFNIDLMLVELDSFDVIIGMDWLANNHAVIVCDEKITQKYMEKGCQVFLVQVTKKETEVKSKEKRLEDVPIVKKFSKVFPEDLPGLLHAPKVKFQIDLVPGAAPLQGSSVYSKIDLRSGCHQLRARDEDIPKTKFRTHYGYYEFQVMPFELTNAPVIYMDLMNRVCNPFSDKFVIIFIDDILIYPKNKVEHKGHLKQILELLNKEELYAKFSKCNFWLSKAQNEAKREENYETKDLCGLIKKLEPHADGTLCLNGRSWIPYYGNLRELIMHESHKLNYSIHPGSDKMYQDLKKMYWWPNIKDEIATYVSKCLTCAKVKAEYQKPFGLLVQSVIPIWKWESITMDFVTKLPKTSTGQDTIWVIVNRLTKSAHFLFIKENDSMEKLTRQYLKEVVLKHGVLVLIIFDRDASIKVAPFEALYSRKCRSPICWAEVRDAQLSGPEIVHETTEKFFRSRRVFKLLVLGKRVKPIGIGKLNPRYIRSFKVFAKVLSWIVFEVLFDVACIDTYFVLASFGGVIDFATLNIDGQSMDVEAPPYIIDIDKDKDFIDDEDNVPHDLADYDDEVLDNDDYDVAMSATVARGHGGDSGNDDPSRPPSHPIRTDFQGVGGRNLTGE</sequence>
<feature type="compositionally biased region" description="Gly residues" evidence="2">
    <location>
        <begin position="723"/>
        <end position="732"/>
    </location>
</feature>
<dbReference type="SUPFAM" id="SSF53098">
    <property type="entry name" value="Ribonuclease H-like"/>
    <property type="match status" value="1"/>
</dbReference>
<evidence type="ECO:0000259" key="3">
    <source>
        <dbReference type="PROSITE" id="PS50158"/>
    </source>
</evidence>
<dbReference type="InterPro" id="IPR021109">
    <property type="entry name" value="Peptidase_aspartic_dom_sf"/>
</dbReference>